<feature type="region of interest" description="Disordered" evidence="1">
    <location>
        <begin position="88"/>
        <end position="120"/>
    </location>
</feature>
<sequence length="120" mass="13052">MSLQIYCSSLILVAFVSFLASASPVPNSQFENSNSNGFCAEYPRLSLCQLRTVLDNAILEIDFLVNGMGTGLLNSEYTTSPIAETRAQRKKRENAIFPSSSTPSTGPETTIPPYLLARAK</sequence>
<dbReference type="AlphaFoldDB" id="A0A915DRN3"/>
<evidence type="ECO:0000256" key="2">
    <source>
        <dbReference type="SAM" id="SignalP"/>
    </source>
</evidence>
<dbReference type="WBParaSite" id="jg22806.1">
    <property type="protein sequence ID" value="jg22806.1"/>
    <property type="gene ID" value="jg22806"/>
</dbReference>
<keyword evidence="2" id="KW-0732">Signal</keyword>
<feature type="compositionally biased region" description="Low complexity" evidence="1">
    <location>
        <begin position="98"/>
        <end position="113"/>
    </location>
</feature>
<organism evidence="3 4">
    <name type="scientific">Ditylenchus dipsaci</name>
    <dbReference type="NCBI Taxonomy" id="166011"/>
    <lineage>
        <taxon>Eukaryota</taxon>
        <taxon>Metazoa</taxon>
        <taxon>Ecdysozoa</taxon>
        <taxon>Nematoda</taxon>
        <taxon>Chromadorea</taxon>
        <taxon>Rhabditida</taxon>
        <taxon>Tylenchina</taxon>
        <taxon>Tylenchomorpha</taxon>
        <taxon>Sphaerularioidea</taxon>
        <taxon>Anguinidae</taxon>
        <taxon>Anguininae</taxon>
        <taxon>Ditylenchus</taxon>
    </lineage>
</organism>
<evidence type="ECO:0000313" key="4">
    <source>
        <dbReference type="WBParaSite" id="jg22806.1"/>
    </source>
</evidence>
<evidence type="ECO:0000256" key="1">
    <source>
        <dbReference type="SAM" id="MobiDB-lite"/>
    </source>
</evidence>
<keyword evidence="3" id="KW-1185">Reference proteome</keyword>
<protein>
    <submittedName>
        <fullName evidence="4">Uncharacterized protein</fullName>
    </submittedName>
</protein>
<accession>A0A915DRN3</accession>
<dbReference type="Proteomes" id="UP000887574">
    <property type="component" value="Unplaced"/>
</dbReference>
<name>A0A915DRN3_9BILA</name>
<feature type="signal peptide" evidence="2">
    <location>
        <begin position="1"/>
        <end position="22"/>
    </location>
</feature>
<reference evidence="4" key="1">
    <citation type="submission" date="2022-11" db="UniProtKB">
        <authorList>
            <consortium name="WormBaseParasite"/>
        </authorList>
    </citation>
    <scope>IDENTIFICATION</scope>
</reference>
<feature type="chain" id="PRO_5036857425" evidence="2">
    <location>
        <begin position="23"/>
        <end position="120"/>
    </location>
</feature>
<proteinExistence type="predicted"/>
<evidence type="ECO:0000313" key="3">
    <source>
        <dbReference type="Proteomes" id="UP000887574"/>
    </source>
</evidence>